<evidence type="ECO:0000256" key="2">
    <source>
        <dbReference type="ARBA" id="ARBA00022694"/>
    </source>
</evidence>
<dbReference type="Proteomes" id="UP000326759">
    <property type="component" value="Unassembled WGS sequence"/>
</dbReference>
<dbReference type="GO" id="GO:0005634">
    <property type="term" value="C:nucleus"/>
    <property type="evidence" value="ECO:0007669"/>
    <property type="project" value="UniProtKB-ARBA"/>
</dbReference>
<dbReference type="OrthoDB" id="10286395at2759"/>
<dbReference type="Pfam" id="PF09631">
    <property type="entry name" value="Sen15"/>
    <property type="match status" value="1"/>
</dbReference>
<evidence type="ECO:0000313" key="5">
    <source>
        <dbReference type="Proteomes" id="UP000326759"/>
    </source>
</evidence>
<keyword evidence="2" id="KW-0819">tRNA processing</keyword>
<dbReference type="InterPro" id="IPR018593">
    <property type="entry name" value="tRNA-endonuc_su_Sen15"/>
</dbReference>
<gene>
    <name evidence="4" type="ORF">Anas_10443</name>
</gene>
<dbReference type="AlphaFoldDB" id="A0A5N5SJ31"/>
<dbReference type="GO" id="GO:0003676">
    <property type="term" value="F:nucleic acid binding"/>
    <property type="evidence" value="ECO:0007669"/>
    <property type="project" value="InterPro"/>
</dbReference>
<dbReference type="GO" id="GO:0006388">
    <property type="term" value="P:tRNA splicing, via endonucleolytic cleavage and ligation"/>
    <property type="evidence" value="ECO:0007669"/>
    <property type="project" value="InterPro"/>
</dbReference>
<feature type="non-terminal residue" evidence="4">
    <location>
        <position position="1"/>
    </location>
</feature>
<accession>A0A5N5SJ31</accession>
<dbReference type="InterPro" id="IPR036167">
    <property type="entry name" value="tRNA_intron_Endo_cat-like_sf"/>
</dbReference>
<comment type="caution">
    <text evidence="4">The sequence shown here is derived from an EMBL/GenBank/DDBJ whole genome shotgun (WGS) entry which is preliminary data.</text>
</comment>
<evidence type="ECO:0000259" key="3">
    <source>
        <dbReference type="Pfam" id="PF09631"/>
    </source>
</evidence>
<protein>
    <recommendedName>
        <fullName evidence="3">tRNA-splicing endonuclease subunit Sen15 domain-containing protein</fullName>
    </recommendedName>
</protein>
<evidence type="ECO:0000313" key="4">
    <source>
        <dbReference type="EMBL" id="KAB7494055.1"/>
    </source>
</evidence>
<feature type="domain" description="tRNA-splicing endonuclease subunit Sen15" evidence="3">
    <location>
        <begin position="4"/>
        <end position="85"/>
    </location>
</feature>
<reference evidence="4 5" key="1">
    <citation type="journal article" date="2019" name="PLoS Biol.">
        <title>Sex chromosomes control vertical transmission of feminizing Wolbachia symbionts in an isopod.</title>
        <authorList>
            <person name="Becking T."/>
            <person name="Chebbi M.A."/>
            <person name="Giraud I."/>
            <person name="Moumen B."/>
            <person name="Laverre T."/>
            <person name="Caubet Y."/>
            <person name="Peccoud J."/>
            <person name="Gilbert C."/>
            <person name="Cordaux R."/>
        </authorList>
    </citation>
    <scope>NUCLEOTIDE SEQUENCE [LARGE SCALE GENOMIC DNA]</scope>
    <source>
        <strain evidence="4">ANa2</strain>
        <tissue evidence="4">Whole body excluding digestive tract and cuticle</tissue>
    </source>
</reference>
<proteinExistence type="inferred from homology"/>
<organism evidence="4 5">
    <name type="scientific">Armadillidium nasatum</name>
    <dbReference type="NCBI Taxonomy" id="96803"/>
    <lineage>
        <taxon>Eukaryota</taxon>
        <taxon>Metazoa</taxon>
        <taxon>Ecdysozoa</taxon>
        <taxon>Arthropoda</taxon>
        <taxon>Crustacea</taxon>
        <taxon>Multicrustacea</taxon>
        <taxon>Malacostraca</taxon>
        <taxon>Eumalacostraca</taxon>
        <taxon>Peracarida</taxon>
        <taxon>Isopoda</taxon>
        <taxon>Oniscidea</taxon>
        <taxon>Crinocheta</taxon>
        <taxon>Armadillidiidae</taxon>
        <taxon>Armadillidium</taxon>
    </lineage>
</organism>
<dbReference type="SUPFAM" id="SSF53032">
    <property type="entry name" value="tRNA-intron endonuclease catalytic domain-like"/>
    <property type="match status" value="1"/>
</dbReference>
<dbReference type="Gene3D" id="3.40.1350.10">
    <property type="match status" value="1"/>
</dbReference>
<dbReference type="InterPro" id="IPR011856">
    <property type="entry name" value="tRNA_endonuc-like_dom_sf"/>
</dbReference>
<dbReference type="EMBL" id="SEYY01024542">
    <property type="protein sequence ID" value="KAB7494055.1"/>
    <property type="molecule type" value="Genomic_DNA"/>
</dbReference>
<keyword evidence="5" id="KW-1185">Reference proteome</keyword>
<sequence length="105" mass="12087">YKIEDLKYRYDSVLKLIILEGMAKQRLKIFVPINFTYSLTPRIIRKIKQHFSEVSPQASVILAIFSSDGILGMYEIEIGLCLPRKVCVEDLKKSHNSDEHSGEET</sequence>
<name>A0A5N5SJ31_9CRUS</name>
<evidence type="ECO:0000256" key="1">
    <source>
        <dbReference type="ARBA" id="ARBA00006091"/>
    </source>
</evidence>
<comment type="similarity">
    <text evidence="1">Belongs to the SEN15 family.</text>
</comment>